<dbReference type="GO" id="GO:0006310">
    <property type="term" value="P:DNA recombination"/>
    <property type="evidence" value="ECO:0007669"/>
    <property type="project" value="UniProtKB-KW"/>
</dbReference>
<comment type="function">
    <text evidence="1">Site-specific tyrosine recombinase, which acts by catalyzing the cutting and rejoining of the recombining DNA molecules.</text>
</comment>
<keyword evidence="3" id="KW-0229">DNA integration</keyword>
<proteinExistence type="inferred from homology"/>
<name>A0A415D768_9FIRM</name>
<dbReference type="GO" id="GO:0015074">
    <property type="term" value="P:DNA integration"/>
    <property type="evidence" value="ECO:0007669"/>
    <property type="project" value="UniProtKB-KW"/>
</dbReference>
<dbReference type="GO" id="GO:0003677">
    <property type="term" value="F:DNA binding"/>
    <property type="evidence" value="ECO:0007669"/>
    <property type="project" value="UniProtKB-UniRule"/>
</dbReference>
<dbReference type="CDD" id="cd01189">
    <property type="entry name" value="INT_ICEBs1_C_like"/>
    <property type="match status" value="1"/>
</dbReference>
<protein>
    <submittedName>
        <fullName evidence="9">Site-specific integrase</fullName>
    </submittedName>
</protein>
<comment type="similarity">
    <text evidence="2">Belongs to the 'phage' integrase family.</text>
</comment>
<dbReference type="PROSITE" id="PS51900">
    <property type="entry name" value="CB"/>
    <property type="match status" value="1"/>
</dbReference>
<evidence type="ECO:0000259" key="8">
    <source>
        <dbReference type="PROSITE" id="PS51900"/>
    </source>
</evidence>
<evidence type="ECO:0000313" key="10">
    <source>
        <dbReference type="Proteomes" id="UP000285832"/>
    </source>
</evidence>
<evidence type="ECO:0000256" key="1">
    <source>
        <dbReference type="ARBA" id="ARBA00003283"/>
    </source>
</evidence>
<dbReference type="InterPro" id="IPR011010">
    <property type="entry name" value="DNA_brk_join_enz"/>
</dbReference>
<keyword evidence="4 6" id="KW-0238">DNA-binding</keyword>
<comment type="caution">
    <text evidence="9">The sequence shown here is derived from an EMBL/GenBank/DDBJ whole genome shotgun (WGS) entry which is preliminary data.</text>
</comment>
<organism evidence="9 10">
    <name type="scientific">[Ruminococcus] lactaris</name>
    <dbReference type="NCBI Taxonomy" id="46228"/>
    <lineage>
        <taxon>Bacteria</taxon>
        <taxon>Bacillati</taxon>
        <taxon>Bacillota</taxon>
        <taxon>Clostridia</taxon>
        <taxon>Lachnospirales</taxon>
        <taxon>Lachnospiraceae</taxon>
        <taxon>Mediterraneibacter</taxon>
    </lineage>
</organism>
<sequence length="402" mass="46396">MPMNIVSSSDSHCKRNTCSSLAVIFILGDDNMATAKKLPSGSWRCLVFSHYEDLFNEDGSPMIDEKTGKQKQKRIYESFTSDLQGRRGKRDAEARAAQFLAEKDRKKRPENWTVKEAFENYIKLKDHVLSETTLRGYETIARNQIGQISDISLRKLSQEDVQSWINILSVKLSPKTVKNAYGLFTAVVRMYLPDMHFHTTLPSAKTYEGYVPSDQNITDLICYIRGTELEKAVLLAAFGSLRRGEVFGLTKEDIKGNSIRIRETKVRGRSGIIKKGPKTQSSYRYVIMPEFVIRKFDDIESGPLVRMHPEDLSKNFKKVLRSAGIPEFRYHDLRHYTASIMHALNIPDQYIMKRGGWKSDRVLKRVYRGTIAPEEERFTDRINEHFTEMMQHAMQHDKRKAL</sequence>
<dbReference type="PANTHER" id="PTHR30349">
    <property type="entry name" value="PHAGE INTEGRASE-RELATED"/>
    <property type="match status" value="1"/>
</dbReference>
<dbReference type="InterPro" id="IPR044068">
    <property type="entry name" value="CB"/>
</dbReference>
<dbReference type="InterPro" id="IPR050090">
    <property type="entry name" value="Tyrosine_recombinase_XerCD"/>
</dbReference>
<dbReference type="InterPro" id="IPR010998">
    <property type="entry name" value="Integrase_recombinase_N"/>
</dbReference>
<reference evidence="9 10" key="1">
    <citation type="submission" date="2018-08" db="EMBL/GenBank/DDBJ databases">
        <title>A genome reference for cultivated species of the human gut microbiota.</title>
        <authorList>
            <person name="Zou Y."/>
            <person name="Xue W."/>
            <person name="Luo G."/>
        </authorList>
    </citation>
    <scope>NUCLEOTIDE SEQUENCE [LARGE SCALE GENOMIC DNA]</scope>
    <source>
        <strain evidence="9 10">AM09-9</strain>
    </source>
</reference>
<evidence type="ECO:0000256" key="6">
    <source>
        <dbReference type="PROSITE-ProRule" id="PRU01248"/>
    </source>
</evidence>
<dbReference type="Pfam" id="PF00589">
    <property type="entry name" value="Phage_integrase"/>
    <property type="match status" value="1"/>
</dbReference>
<dbReference type="AlphaFoldDB" id="A0A415D768"/>
<keyword evidence="5" id="KW-0233">DNA recombination</keyword>
<feature type="domain" description="Core-binding (CB)" evidence="8">
    <location>
        <begin position="112"/>
        <end position="192"/>
    </location>
</feature>
<dbReference type="PANTHER" id="PTHR30349:SF64">
    <property type="entry name" value="PROPHAGE INTEGRASE INTD-RELATED"/>
    <property type="match status" value="1"/>
</dbReference>
<evidence type="ECO:0000256" key="4">
    <source>
        <dbReference type="ARBA" id="ARBA00023125"/>
    </source>
</evidence>
<gene>
    <name evidence="9" type="ORF">DW116_05800</name>
</gene>
<dbReference type="InterPro" id="IPR002104">
    <property type="entry name" value="Integrase_catalytic"/>
</dbReference>
<dbReference type="EMBL" id="QRMI01000011">
    <property type="protein sequence ID" value="RHJ62228.1"/>
    <property type="molecule type" value="Genomic_DNA"/>
</dbReference>
<evidence type="ECO:0000259" key="7">
    <source>
        <dbReference type="PROSITE" id="PS51898"/>
    </source>
</evidence>
<evidence type="ECO:0000313" key="9">
    <source>
        <dbReference type="EMBL" id="RHJ62228.1"/>
    </source>
</evidence>
<dbReference type="Gene3D" id="1.10.443.10">
    <property type="entry name" value="Intergrase catalytic core"/>
    <property type="match status" value="1"/>
</dbReference>
<dbReference type="SUPFAM" id="SSF56349">
    <property type="entry name" value="DNA breaking-rejoining enzymes"/>
    <property type="match status" value="1"/>
</dbReference>
<dbReference type="Proteomes" id="UP000285832">
    <property type="component" value="Unassembled WGS sequence"/>
</dbReference>
<dbReference type="InterPro" id="IPR013762">
    <property type="entry name" value="Integrase-like_cat_sf"/>
</dbReference>
<accession>A0A415D768</accession>
<dbReference type="PROSITE" id="PS51898">
    <property type="entry name" value="TYR_RECOMBINASE"/>
    <property type="match status" value="1"/>
</dbReference>
<feature type="domain" description="Tyr recombinase" evidence="7">
    <location>
        <begin position="200"/>
        <end position="381"/>
    </location>
</feature>
<evidence type="ECO:0000256" key="2">
    <source>
        <dbReference type="ARBA" id="ARBA00008857"/>
    </source>
</evidence>
<evidence type="ECO:0000256" key="3">
    <source>
        <dbReference type="ARBA" id="ARBA00022908"/>
    </source>
</evidence>
<dbReference type="Gene3D" id="1.10.150.130">
    <property type="match status" value="1"/>
</dbReference>
<evidence type="ECO:0000256" key="5">
    <source>
        <dbReference type="ARBA" id="ARBA00023172"/>
    </source>
</evidence>
<dbReference type="Pfam" id="PF14659">
    <property type="entry name" value="Phage_int_SAM_3"/>
    <property type="match status" value="1"/>
</dbReference>
<dbReference type="InterPro" id="IPR004107">
    <property type="entry name" value="Integrase_SAM-like_N"/>
</dbReference>